<sequence>MGQVHHGSATTTAAVRRTIQHSQESLRTLSRRYGINPKTVAKWKK</sequence>
<dbReference type="EMBL" id="JAAAMG010000044">
    <property type="protein sequence ID" value="NDW07903.1"/>
    <property type="molecule type" value="Genomic_DNA"/>
</dbReference>
<feature type="region of interest" description="Disordered" evidence="1">
    <location>
        <begin position="22"/>
        <end position="45"/>
    </location>
</feature>
<evidence type="ECO:0000313" key="2">
    <source>
        <dbReference type="EMBL" id="NDW07903.1"/>
    </source>
</evidence>
<evidence type="ECO:0008006" key="4">
    <source>
        <dbReference type="Google" id="ProtNLM"/>
    </source>
</evidence>
<comment type="caution">
    <text evidence="2">The sequence shown here is derived from an EMBL/GenBank/DDBJ whole genome shotgun (WGS) entry which is preliminary data.</text>
</comment>
<evidence type="ECO:0000313" key="3">
    <source>
        <dbReference type="Proteomes" id="UP000469011"/>
    </source>
</evidence>
<gene>
    <name evidence="2" type="ORF">GTK09_26240</name>
</gene>
<proteinExistence type="predicted"/>
<keyword evidence="3" id="KW-1185">Reference proteome</keyword>
<dbReference type="AlphaFoldDB" id="A0A6N9T904"/>
<name>A0A6N9T904_9HYPH</name>
<reference evidence="2 3" key="1">
    <citation type="submission" date="2020-01" db="EMBL/GenBank/DDBJ databases">
        <title>Jiella pacifica sp. nov.</title>
        <authorList>
            <person name="Xue Z."/>
            <person name="Zhu S."/>
            <person name="Chen J."/>
            <person name="Yang J."/>
        </authorList>
    </citation>
    <scope>NUCLEOTIDE SEQUENCE [LARGE SCALE GENOMIC DNA]</scope>
    <source>
        <strain evidence="2 3">40Bstr34</strain>
    </source>
</reference>
<protein>
    <recommendedName>
        <fullName evidence="4">IS481 family transposase</fullName>
    </recommendedName>
</protein>
<organism evidence="2 3">
    <name type="scientific">Jiella pacifica</name>
    <dbReference type="NCBI Taxonomy" id="2696469"/>
    <lineage>
        <taxon>Bacteria</taxon>
        <taxon>Pseudomonadati</taxon>
        <taxon>Pseudomonadota</taxon>
        <taxon>Alphaproteobacteria</taxon>
        <taxon>Hyphomicrobiales</taxon>
        <taxon>Aurantimonadaceae</taxon>
        <taxon>Jiella</taxon>
    </lineage>
</organism>
<accession>A0A6N9T904</accession>
<evidence type="ECO:0000256" key="1">
    <source>
        <dbReference type="SAM" id="MobiDB-lite"/>
    </source>
</evidence>
<dbReference type="Proteomes" id="UP000469011">
    <property type="component" value="Unassembled WGS sequence"/>
</dbReference>